<dbReference type="InterPro" id="IPR029510">
    <property type="entry name" value="Ald_DH_CS_GLU"/>
</dbReference>
<dbReference type="PRINTS" id="PR00081">
    <property type="entry name" value="GDHRDH"/>
</dbReference>
<keyword evidence="8" id="KW-0812">Transmembrane</keyword>
<dbReference type="Pfam" id="PF00171">
    <property type="entry name" value="Aldedh"/>
    <property type="match status" value="1"/>
</dbReference>
<feature type="domain" description="Aldehyde dehydrogenase" evidence="9">
    <location>
        <begin position="3"/>
        <end position="424"/>
    </location>
</feature>
<dbReference type="InterPro" id="IPR016162">
    <property type="entry name" value="Ald_DH_N"/>
</dbReference>
<dbReference type="Gene3D" id="3.40.50.720">
    <property type="entry name" value="NAD(P)-binding Rossmann-like Domain"/>
    <property type="match status" value="1"/>
</dbReference>
<dbReference type="OrthoDB" id="310895at2759"/>
<dbReference type="SUPFAM" id="SSF53720">
    <property type="entry name" value="ALDH-like"/>
    <property type="match status" value="1"/>
</dbReference>
<evidence type="ECO:0000313" key="10">
    <source>
        <dbReference type="EMBL" id="EOO01757.1"/>
    </source>
</evidence>
<dbReference type="eggNOG" id="KOG2451">
    <property type="taxonomic scope" value="Eukaryota"/>
</dbReference>
<dbReference type="Gene3D" id="3.40.309.10">
    <property type="entry name" value="Aldehyde Dehydrogenase, Chain A, domain 2"/>
    <property type="match status" value="1"/>
</dbReference>
<dbReference type="RefSeq" id="XP_007913500.1">
    <property type="nucleotide sequence ID" value="XM_007915309.1"/>
</dbReference>
<dbReference type="PRINTS" id="PR00080">
    <property type="entry name" value="SDRFAMILY"/>
</dbReference>
<dbReference type="eggNOG" id="KOG0725">
    <property type="taxonomic scope" value="Eukaryota"/>
</dbReference>
<protein>
    <recommendedName>
        <fullName evidence="4">aldehyde dehydrogenase (NAD(+))</fullName>
        <ecNumber evidence="4">1.2.1.3</ecNumber>
    </recommendedName>
</protein>
<dbReference type="PANTHER" id="PTHR11699">
    <property type="entry name" value="ALDEHYDE DEHYDROGENASE-RELATED"/>
    <property type="match status" value="1"/>
</dbReference>
<proteinExistence type="inferred from homology"/>
<keyword evidence="8" id="KW-0472">Membrane</keyword>
<comment type="catalytic activity">
    <reaction evidence="5">
        <text>an aldehyde + NAD(+) + H2O = a carboxylate + NADH + 2 H(+)</text>
        <dbReference type="Rhea" id="RHEA:16185"/>
        <dbReference type="ChEBI" id="CHEBI:15377"/>
        <dbReference type="ChEBI" id="CHEBI:15378"/>
        <dbReference type="ChEBI" id="CHEBI:17478"/>
        <dbReference type="ChEBI" id="CHEBI:29067"/>
        <dbReference type="ChEBI" id="CHEBI:57540"/>
        <dbReference type="ChEBI" id="CHEBI:57945"/>
        <dbReference type="EC" id="1.2.1.3"/>
    </reaction>
</comment>
<dbReference type="AlphaFoldDB" id="R8BQY0"/>
<sequence length="634" mass="68720">MTTIRTISPSTNEVVCECPSITLDEARQIARKSQDAFLSFKAISLEERMGIVKHALQIIQERKFELGKELTMQMGRPIAYSHKEIETMQKRADYLMDIAAESLEDIPGRPEDGFRRWIKKEPVGPTLVIFAWNFPYLIIVNALIPALLAGNTVILKPSPQTPLIGTRIAEIFVEAGLPSDVLQVVQSGDPAMLQELVQIPEIKLVGFTGSTAGGLAIRKAAANRFIGTNLELGGNDPAYVRPDADLKYVAAQLVDGAIFNSGQSCCAVERIYVHADVYDDFVSELQKELEGYKLGDPFDSETNVGPVISRAAQKLINTHVEDALAKGAMDVTPTNASFQNASAHGNYVAPRILVNVSHDMFVMKDETFGPIIPVQKVHSDEEAVSLMNDSEYGLTASVWTKDIDSGSEIIELLEAGTVFVNRCDYPNPKLFRDGSTRIFTMGGRLAGKNAIVTGAAGGIGLETAILMVREGASVLMTDLNAAGLEKALNKVKEVVPTFNGKLETFVVDVSREADVAAAVDHLDSWGGVDVMFNNAGIMHPKDGDAEECPDNIWDLTMSINVKGVWYGSKHAVKSLRKHKKTKGSIINTGSMVAIVGSATPQLAYTASKGAVLALTRELAIVHAREGKETAIKHE</sequence>
<evidence type="ECO:0000256" key="3">
    <source>
        <dbReference type="ARBA" id="ARBA00023002"/>
    </source>
</evidence>
<dbReference type="FunFam" id="3.40.309.10:FF:000009">
    <property type="entry name" value="Aldehyde dehydrogenase A"/>
    <property type="match status" value="1"/>
</dbReference>
<dbReference type="KEGG" id="tmn:UCRPA7_2742"/>
<dbReference type="InterPro" id="IPR002347">
    <property type="entry name" value="SDR_fam"/>
</dbReference>
<evidence type="ECO:0000256" key="1">
    <source>
        <dbReference type="ARBA" id="ARBA00009986"/>
    </source>
</evidence>
<feature type="active site" evidence="6">
    <location>
        <position position="231"/>
    </location>
</feature>
<accession>R8BQY0</accession>
<reference evidence="11" key="1">
    <citation type="journal article" date="2013" name="Genome Announc.">
        <title>Draft genome sequence of the ascomycete Phaeoacremonium aleophilum strain UCR-PA7, a causal agent of the esca disease complex in grapevines.</title>
        <authorList>
            <person name="Blanco-Ulate B."/>
            <person name="Rolshausen P."/>
            <person name="Cantu D."/>
        </authorList>
    </citation>
    <scope>NUCLEOTIDE SEQUENCE [LARGE SCALE GENOMIC DNA]</scope>
    <source>
        <strain evidence="11">UCR-PA7</strain>
    </source>
</reference>
<keyword evidence="11" id="KW-1185">Reference proteome</keyword>
<dbReference type="GeneID" id="19323022"/>
<dbReference type="InterPro" id="IPR015590">
    <property type="entry name" value="Aldehyde_DH_dom"/>
</dbReference>
<dbReference type="Pfam" id="PF00106">
    <property type="entry name" value="adh_short"/>
    <property type="match status" value="1"/>
</dbReference>
<evidence type="ECO:0000313" key="11">
    <source>
        <dbReference type="Proteomes" id="UP000014074"/>
    </source>
</evidence>
<evidence type="ECO:0000256" key="7">
    <source>
        <dbReference type="RuleBase" id="RU003345"/>
    </source>
</evidence>
<dbReference type="CDD" id="cd05233">
    <property type="entry name" value="SDR_c"/>
    <property type="match status" value="1"/>
</dbReference>
<dbReference type="InterPro" id="IPR016161">
    <property type="entry name" value="Ald_DH/histidinol_DH"/>
</dbReference>
<dbReference type="Gene3D" id="3.40.605.10">
    <property type="entry name" value="Aldehyde Dehydrogenase, Chain A, domain 1"/>
    <property type="match status" value="1"/>
</dbReference>
<dbReference type="GO" id="GO:0004029">
    <property type="term" value="F:aldehyde dehydrogenase (NAD+) activity"/>
    <property type="evidence" value="ECO:0007669"/>
    <property type="project" value="UniProtKB-EC"/>
</dbReference>
<dbReference type="EMBL" id="KB932961">
    <property type="protein sequence ID" value="EOO01757.1"/>
    <property type="molecule type" value="Genomic_DNA"/>
</dbReference>
<evidence type="ECO:0000259" key="9">
    <source>
        <dbReference type="Pfam" id="PF00171"/>
    </source>
</evidence>
<evidence type="ECO:0000256" key="8">
    <source>
        <dbReference type="SAM" id="Phobius"/>
    </source>
</evidence>
<feature type="transmembrane region" description="Helical" evidence="8">
    <location>
        <begin position="123"/>
        <end position="148"/>
    </location>
</feature>
<evidence type="ECO:0000256" key="2">
    <source>
        <dbReference type="ARBA" id="ARBA00022857"/>
    </source>
</evidence>
<keyword evidence="2" id="KW-0521">NADP</keyword>
<dbReference type="Proteomes" id="UP000014074">
    <property type="component" value="Unassembled WGS sequence"/>
</dbReference>
<dbReference type="HOGENOM" id="CLU_018591_0_0_1"/>
<dbReference type="FunFam" id="3.40.605.10:FF:000012">
    <property type="entry name" value="NAD-dependent succinate-semialdehyde dehydrogenase"/>
    <property type="match status" value="1"/>
</dbReference>
<dbReference type="InterPro" id="IPR016163">
    <property type="entry name" value="Ald_DH_C"/>
</dbReference>
<keyword evidence="3 7" id="KW-0560">Oxidoreductase</keyword>
<evidence type="ECO:0000256" key="4">
    <source>
        <dbReference type="ARBA" id="ARBA00024226"/>
    </source>
</evidence>
<dbReference type="SUPFAM" id="SSF51735">
    <property type="entry name" value="NAD(P)-binding Rossmann-fold domains"/>
    <property type="match status" value="1"/>
</dbReference>
<evidence type="ECO:0000256" key="6">
    <source>
        <dbReference type="PROSITE-ProRule" id="PRU10007"/>
    </source>
</evidence>
<organism evidence="10 11">
    <name type="scientific">Phaeoacremonium minimum (strain UCR-PA7)</name>
    <name type="common">Esca disease fungus</name>
    <name type="synonym">Togninia minima</name>
    <dbReference type="NCBI Taxonomy" id="1286976"/>
    <lineage>
        <taxon>Eukaryota</taxon>
        <taxon>Fungi</taxon>
        <taxon>Dikarya</taxon>
        <taxon>Ascomycota</taxon>
        <taxon>Pezizomycotina</taxon>
        <taxon>Sordariomycetes</taxon>
        <taxon>Sordariomycetidae</taxon>
        <taxon>Togniniales</taxon>
        <taxon>Togniniaceae</taxon>
        <taxon>Phaeoacremonium</taxon>
    </lineage>
</organism>
<dbReference type="CDD" id="cd07102">
    <property type="entry name" value="ALDH_EDX86601"/>
    <property type="match status" value="1"/>
</dbReference>
<dbReference type="EC" id="1.2.1.3" evidence="4"/>
<evidence type="ECO:0000256" key="5">
    <source>
        <dbReference type="ARBA" id="ARBA00049194"/>
    </source>
</evidence>
<keyword evidence="8" id="KW-1133">Transmembrane helix</keyword>
<dbReference type="PROSITE" id="PS00687">
    <property type="entry name" value="ALDEHYDE_DEHYDR_GLU"/>
    <property type="match status" value="1"/>
</dbReference>
<comment type="similarity">
    <text evidence="1 7">Belongs to the aldehyde dehydrogenase family.</text>
</comment>
<gene>
    <name evidence="10" type="ORF">UCRPA7_2742</name>
</gene>
<name>R8BQY0_PHAM7</name>
<dbReference type="InterPro" id="IPR036291">
    <property type="entry name" value="NAD(P)-bd_dom_sf"/>
</dbReference>